<dbReference type="OrthoDB" id="194443at2759"/>
<dbReference type="CDD" id="cd18186">
    <property type="entry name" value="BTB_POZ_ZBTB_KLHL-like"/>
    <property type="match status" value="1"/>
</dbReference>
<evidence type="ECO:0000313" key="1">
    <source>
        <dbReference type="EMBL" id="OCL07653.1"/>
    </source>
</evidence>
<accession>A0A8E2JSA8</accession>
<dbReference type="Proteomes" id="UP000250140">
    <property type="component" value="Unassembled WGS sequence"/>
</dbReference>
<organism evidence="1 2">
    <name type="scientific">Glonium stellatum</name>
    <dbReference type="NCBI Taxonomy" id="574774"/>
    <lineage>
        <taxon>Eukaryota</taxon>
        <taxon>Fungi</taxon>
        <taxon>Dikarya</taxon>
        <taxon>Ascomycota</taxon>
        <taxon>Pezizomycotina</taxon>
        <taxon>Dothideomycetes</taxon>
        <taxon>Pleosporomycetidae</taxon>
        <taxon>Gloniales</taxon>
        <taxon>Gloniaceae</taxon>
        <taxon>Glonium</taxon>
    </lineage>
</organism>
<dbReference type="EMBL" id="KV749821">
    <property type="protein sequence ID" value="OCL07653.1"/>
    <property type="molecule type" value="Genomic_DNA"/>
</dbReference>
<keyword evidence="2" id="KW-1185">Reference proteome</keyword>
<dbReference type="InterPro" id="IPR011333">
    <property type="entry name" value="SKP1/BTB/POZ_sf"/>
</dbReference>
<dbReference type="AlphaFoldDB" id="A0A8E2JSA8"/>
<name>A0A8E2JSA8_9PEZI</name>
<evidence type="ECO:0008006" key="3">
    <source>
        <dbReference type="Google" id="ProtNLM"/>
    </source>
</evidence>
<reference evidence="1 2" key="1">
    <citation type="journal article" date="2016" name="Nat. Commun.">
        <title>Ectomycorrhizal ecology is imprinted in the genome of the dominant symbiotic fungus Cenococcum geophilum.</title>
        <authorList>
            <consortium name="DOE Joint Genome Institute"/>
            <person name="Peter M."/>
            <person name="Kohler A."/>
            <person name="Ohm R.A."/>
            <person name="Kuo A."/>
            <person name="Krutzmann J."/>
            <person name="Morin E."/>
            <person name="Arend M."/>
            <person name="Barry K.W."/>
            <person name="Binder M."/>
            <person name="Choi C."/>
            <person name="Clum A."/>
            <person name="Copeland A."/>
            <person name="Grisel N."/>
            <person name="Haridas S."/>
            <person name="Kipfer T."/>
            <person name="LaButti K."/>
            <person name="Lindquist E."/>
            <person name="Lipzen A."/>
            <person name="Maire R."/>
            <person name="Meier B."/>
            <person name="Mihaltcheva S."/>
            <person name="Molinier V."/>
            <person name="Murat C."/>
            <person name="Poggeler S."/>
            <person name="Quandt C.A."/>
            <person name="Sperisen C."/>
            <person name="Tritt A."/>
            <person name="Tisserant E."/>
            <person name="Crous P.W."/>
            <person name="Henrissat B."/>
            <person name="Nehls U."/>
            <person name="Egli S."/>
            <person name="Spatafora J.W."/>
            <person name="Grigoriev I.V."/>
            <person name="Martin F.M."/>
        </authorList>
    </citation>
    <scope>NUCLEOTIDE SEQUENCE [LARGE SCALE GENOMIC DNA]</scope>
    <source>
        <strain evidence="1 2">CBS 207.34</strain>
    </source>
</reference>
<protein>
    <recommendedName>
        <fullName evidence="3">BTB domain-containing protein</fullName>
    </recommendedName>
</protein>
<gene>
    <name evidence="1" type="ORF">AOQ84DRAFT_354867</name>
</gene>
<sequence>MTPIEAPNLNTPVRQRADISPTSINFSPSTCYDTVISAVVGKGKVKAEFCFYKELLSYHSSYFHAALNSRIAEGLSGVVHLPEDDVEVFQAFYY</sequence>
<evidence type="ECO:0000313" key="2">
    <source>
        <dbReference type="Proteomes" id="UP000250140"/>
    </source>
</evidence>
<dbReference type="Gene3D" id="3.30.710.10">
    <property type="entry name" value="Potassium Channel Kv1.1, Chain A"/>
    <property type="match status" value="1"/>
</dbReference>
<dbReference type="SUPFAM" id="SSF54695">
    <property type="entry name" value="POZ domain"/>
    <property type="match status" value="1"/>
</dbReference>
<proteinExistence type="predicted"/>